<dbReference type="InterPro" id="IPR023393">
    <property type="entry name" value="START-like_dom_sf"/>
</dbReference>
<accession>A0AAE1N3I2</accession>
<evidence type="ECO:0008006" key="4">
    <source>
        <dbReference type="Google" id="ProtNLM"/>
    </source>
</evidence>
<sequence>MEEKRKIVQYRERLDKTLSSPDLRNDEALKALVKRQLRSSGTEIEGYEYEEKAVEARAAEVSKFLDMLRSVSADGSDGSKPSHTDWKLKQDNGEFRVMYREGPEGTPFHTLLAEGYVDGPVDICLCMSWETPLYKKWWPQFTVPSFKILLSDCLQRVRIGEQLSLVRLKLSWPLSTREAVMHYYLFEYFQDDLIVVIINTIPDSKSFNGHFYGFNNEAIPEANGVVRIEVVGGFALQKVTSERSYFRTIANMDIKLDIVPPSLINFISRQLIGSGFRLYKKSVASMMDHDEGFIKALEEPLYSRLREALYAVNGSKKAMETQGVDILPAEDVIESKQDETKDVSQEDEGNYLADEVTSMNGVALDNSNAYAEIVEADGEETEHIEEDDGKVKDIPIKEVNASQLKGKRNVHIRAEVEQALETLEKAISAVREYGFCSPQPSPSFNFTFPDSPSKEKDDKVYIHSSKLGQLCSKNEASTVKVLNKEILEENSQVALGNNPDIHSSRRTSTSSNLKEVNYNKVVPASPEQHNVSVLISSLDYGTTEIPTLDQKTLDRNKQSDVDAVQGMSSDQLKKSGRLKKNQHCCFLPSLRREPLDRQEKMMRK</sequence>
<evidence type="ECO:0000256" key="1">
    <source>
        <dbReference type="SAM" id="MobiDB-lite"/>
    </source>
</evidence>
<evidence type="ECO:0000313" key="2">
    <source>
        <dbReference type="EMBL" id="KAK4281746.1"/>
    </source>
</evidence>
<protein>
    <recommendedName>
        <fullName evidence="4">START domain-containing protein</fullName>
    </recommendedName>
</protein>
<dbReference type="PANTHER" id="PTHR34560:SF1">
    <property type="entry name" value="START DOMAIN-CONTAINING PROTEIN"/>
    <property type="match status" value="1"/>
</dbReference>
<dbReference type="SUPFAM" id="SSF55961">
    <property type="entry name" value="Bet v1-like"/>
    <property type="match status" value="1"/>
</dbReference>
<dbReference type="AlphaFoldDB" id="A0AAE1N3I2"/>
<dbReference type="PANTHER" id="PTHR34560">
    <property type="entry name" value="POLYKETIDE CYCLASE/DEHYDRASE/LIPID TRANSPORT SUPERFAMILY PROTEIN"/>
    <property type="match status" value="1"/>
</dbReference>
<dbReference type="EMBL" id="JAWXYG010000002">
    <property type="protein sequence ID" value="KAK4281746.1"/>
    <property type="molecule type" value="Genomic_DNA"/>
</dbReference>
<gene>
    <name evidence="2" type="ORF">QN277_013203</name>
</gene>
<comment type="caution">
    <text evidence="2">The sequence shown here is derived from an EMBL/GenBank/DDBJ whole genome shotgun (WGS) entry which is preliminary data.</text>
</comment>
<reference evidence="2" key="1">
    <citation type="submission" date="2023-10" db="EMBL/GenBank/DDBJ databases">
        <title>Chromosome-level genome of the transformable northern wattle, Acacia crassicarpa.</title>
        <authorList>
            <person name="Massaro I."/>
            <person name="Sinha N.R."/>
            <person name="Poethig S."/>
            <person name="Leichty A.R."/>
        </authorList>
    </citation>
    <scope>NUCLEOTIDE SEQUENCE</scope>
    <source>
        <strain evidence="2">Acra3RX</strain>
        <tissue evidence="2">Leaf</tissue>
    </source>
</reference>
<organism evidence="2 3">
    <name type="scientific">Acacia crassicarpa</name>
    <name type="common">northern wattle</name>
    <dbReference type="NCBI Taxonomy" id="499986"/>
    <lineage>
        <taxon>Eukaryota</taxon>
        <taxon>Viridiplantae</taxon>
        <taxon>Streptophyta</taxon>
        <taxon>Embryophyta</taxon>
        <taxon>Tracheophyta</taxon>
        <taxon>Spermatophyta</taxon>
        <taxon>Magnoliopsida</taxon>
        <taxon>eudicotyledons</taxon>
        <taxon>Gunneridae</taxon>
        <taxon>Pentapetalae</taxon>
        <taxon>rosids</taxon>
        <taxon>fabids</taxon>
        <taxon>Fabales</taxon>
        <taxon>Fabaceae</taxon>
        <taxon>Caesalpinioideae</taxon>
        <taxon>mimosoid clade</taxon>
        <taxon>Acacieae</taxon>
        <taxon>Acacia</taxon>
    </lineage>
</organism>
<name>A0AAE1N3I2_9FABA</name>
<proteinExistence type="predicted"/>
<dbReference type="Gene3D" id="3.30.530.20">
    <property type="match status" value="1"/>
</dbReference>
<evidence type="ECO:0000313" key="3">
    <source>
        <dbReference type="Proteomes" id="UP001293593"/>
    </source>
</evidence>
<feature type="region of interest" description="Disordered" evidence="1">
    <location>
        <begin position="556"/>
        <end position="576"/>
    </location>
</feature>
<dbReference type="Proteomes" id="UP001293593">
    <property type="component" value="Unassembled WGS sequence"/>
</dbReference>
<keyword evidence="3" id="KW-1185">Reference proteome</keyword>